<feature type="region of interest" description="Disordered" evidence="1">
    <location>
        <begin position="1"/>
        <end position="23"/>
    </location>
</feature>
<dbReference type="Proteomes" id="UP000489600">
    <property type="component" value="Unassembled WGS sequence"/>
</dbReference>
<dbReference type="PANTHER" id="PTHR33785:SF12">
    <property type="entry name" value="DUF1685 FAMILY PROTEIN"/>
    <property type="match status" value="1"/>
</dbReference>
<dbReference type="OrthoDB" id="1911878at2759"/>
<evidence type="ECO:0008006" key="4">
    <source>
        <dbReference type="Google" id="ProtNLM"/>
    </source>
</evidence>
<accession>A0A565AU64</accession>
<comment type="caution">
    <text evidence="2">The sequence shown here is derived from an EMBL/GenBank/DDBJ whole genome shotgun (WGS) entry which is preliminary data.</text>
</comment>
<gene>
    <name evidence="2" type="ORF">ANE_LOCUS3386</name>
</gene>
<dbReference type="PANTHER" id="PTHR33785">
    <property type="entry name" value="OS06G0550800 PROTEIN"/>
    <property type="match status" value="1"/>
</dbReference>
<sequence>MEIKEPSNDNSAQNLHSKAEVNVREPWKQIDKTSISSNEAEETKVFMDLGFVFTEEDLKSELPEILPGLRTFLCREEQRKSECSVPRPYLSEAWEFQSDKWSGRTEKDSTVIDLRMAKLCGEENMKDSLKW</sequence>
<evidence type="ECO:0000256" key="1">
    <source>
        <dbReference type="SAM" id="MobiDB-lite"/>
    </source>
</evidence>
<evidence type="ECO:0000313" key="3">
    <source>
        <dbReference type="Proteomes" id="UP000489600"/>
    </source>
</evidence>
<reference evidence="2" key="1">
    <citation type="submission" date="2019-07" db="EMBL/GenBank/DDBJ databases">
        <authorList>
            <person name="Dittberner H."/>
        </authorList>
    </citation>
    <scope>NUCLEOTIDE SEQUENCE [LARGE SCALE GENOMIC DNA]</scope>
</reference>
<keyword evidence="3" id="KW-1185">Reference proteome</keyword>
<dbReference type="AlphaFoldDB" id="A0A565AU64"/>
<organism evidence="2 3">
    <name type="scientific">Arabis nemorensis</name>
    <dbReference type="NCBI Taxonomy" id="586526"/>
    <lineage>
        <taxon>Eukaryota</taxon>
        <taxon>Viridiplantae</taxon>
        <taxon>Streptophyta</taxon>
        <taxon>Embryophyta</taxon>
        <taxon>Tracheophyta</taxon>
        <taxon>Spermatophyta</taxon>
        <taxon>Magnoliopsida</taxon>
        <taxon>eudicotyledons</taxon>
        <taxon>Gunneridae</taxon>
        <taxon>Pentapetalae</taxon>
        <taxon>rosids</taxon>
        <taxon>malvids</taxon>
        <taxon>Brassicales</taxon>
        <taxon>Brassicaceae</taxon>
        <taxon>Arabideae</taxon>
        <taxon>Arabis</taxon>
    </lineage>
</organism>
<name>A0A565AU64_9BRAS</name>
<dbReference type="EMBL" id="CABITT030000001">
    <property type="protein sequence ID" value="VVA92941.1"/>
    <property type="molecule type" value="Genomic_DNA"/>
</dbReference>
<protein>
    <recommendedName>
        <fullName evidence="4">DUF1685 domain-containing protein</fullName>
    </recommendedName>
</protein>
<proteinExistence type="predicted"/>
<evidence type="ECO:0000313" key="2">
    <source>
        <dbReference type="EMBL" id="VVA92941.1"/>
    </source>
</evidence>